<reference evidence="3 4" key="1">
    <citation type="submission" date="2020-08" db="EMBL/GenBank/DDBJ databases">
        <title>Genome public.</title>
        <authorList>
            <person name="Liu C."/>
            <person name="Sun Q."/>
        </authorList>
    </citation>
    <scope>NUCLEOTIDE SEQUENCE [LARGE SCALE GENOMIC DNA]</scope>
    <source>
        <strain evidence="3 4">426_9</strain>
    </source>
</reference>
<dbReference type="InterPro" id="IPR008964">
    <property type="entry name" value="Invasin/intimin_cell_adhesion"/>
</dbReference>
<protein>
    <submittedName>
        <fullName evidence="3">Ig-like domain-containing protein</fullName>
    </submittedName>
</protein>
<accession>A0ABR7NY75</accession>
<dbReference type="SMART" id="SM00635">
    <property type="entry name" value="BID_2"/>
    <property type="match status" value="2"/>
</dbReference>
<keyword evidence="4" id="KW-1185">Reference proteome</keyword>
<evidence type="ECO:0000313" key="3">
    <source>
        <dbReference type="EMBL" id="MBC8601068.1"/>
    </source>
</evidence>
<evidence type="ECO:0000313" key="4">
    <source>
        <dbReference type="Proteomes" id="UP000629596"/>
    </source>
</evidence>
<dbReference type="InterPro" id="IPR012334">
    <property type="entry name" value="Pectin_lyas_fold"/>
</dbReference>
<dbReference type="InterPro" id="IPR011050">
    <property type="entry name" value="Pectin_lyase_fold/virulence"/>
</dbReference>
<dbReference type="Gene3D" id="2.160.20.10">
    <property type="entry name" value="Single-stranded right-handed beta-helix, Pectin lyase-like"/>
    <property type="match status" value="2"/>
</dbReference>
<dbReference type="InterPro" id="IPR006626">
    <property type="entry name" value="PbH1"/>
</dbReference>
<feature type="domain" description="BIG2" evidence="2">
    <location>
        <begin position="1991"/>
        <end position="2068"/>
    </location>
</feature>
<dbReference type="RefSeq" id="WP_147292091.1">
    <property type="nucleotide sequence ID" value="NZ_JACRTI010000007.1"/>
</dbReference>
<dbReference type="InterPro" id="IPR041248">
    <property type="entry name" value="YDG"/>
</dbReference>
<feature type="signal peptide" evidence="1">
    <location>
        <begin position="1"/>
        <end position="23"/>
    </location>
</feature>
<feature type="chain" id="PRO_5045242910" evidence="1">
    <location>
        <begin position="24"/>
        <end position="2147"/>
    </location>
</feature>
<dbReference type="EMBL" id="JACRTI010000007">
    <property type="protein sequence ID" value="MBC8601068.1"/>
    <property type="molecule type" value="Genomic_DNA"/>
</dbReference>
<dbReference type="Pfam" id="PF19910">
    <property type="entry name" value="DUF6383"/>
    <property type="match status" value="1"/>
</dbReference>
<organism evidence="3 4">
    <name type="scientific">Parabacteroides acidifaciens</name>
    <dbReference type="NCBI Taxonomy" id="2290935"/>
    <lineage>
        <taxon>Bacteria</taxon>
        <taxon>Pseudomonadati</taxon>
        <taxon>Bacteroidota</taxon>
        <taxon>Bacteroidia</taxon>
        <taxon>Bacteroidales</taxon>
        <taxon>Tannerellaceae</taxon>
        <taxon>Parabacteroides</taxon>
    </lineage>
</organism>
<keyword evidence="1" id="KW-0732">Signal</keyword>
<proteinExistence type="predicted"/>
<dbReference type="SMART" id="SM00710">
    <property type="entry name" value="PbH1"/>
    <property type="match status" value="5"/>
</dbReference>
<name>A0ABR7NY75_9BACT</name>
<comment type="caution">
    <text evidence="3">The sequence shown here is derived from an EMBL/GenBank/DDBJ whole genome shotgun (WGS) entry which is preliminary data.</text>
</comment>
<dbReference type="Pfam" id="PF02368">
    <property type="entry name" value="Big_2"/>
    <property type="match status" value="1"/>
</dbReference>
<dbReference type="InterPro" id="IPR045963">
    <property type="entry name" value="DUF6383"/>
</dbReference>
<gene>
    <name evidence="3" type="ORF">H8784_04950</name>
</gene>
<dbReference type="Gene3D" id="2.60.40.1080">
    <property type="match status" value="1"/>
</dbReference>
<dbReference type="SUPFAM" id="SSF49373">
    <property type="entry name" value="Invasin/intimin cell-adhesion fragments"/>
    <property type="match status" value="1"/>
</dbReference>
<dbReference type="InterPro" id="IPR003343">
    <property type="entry name" value="Big_2"/>
</dbReference>
<evidence type="ECO:0000259" key="2">
    <source>
        <dbReference type="SMART" id="SM00635"/>
    </source>
</evidence>
<feature type="domain" description="BIG2" evidence="2">
    <location>
        <begin position="974"/>
        <end position="1049"/>
    </location>
</feature>
<dbReference type="SUPFAM" id="SSF51126">
    <property type="entry name" value="Pectin lyase-like"/>
    <property type="match status" value="3"/>
</dbReference>
<evidence type="ECO:0000256" key="1">
    <source>
        <dbReference type="SAM" id="SignalP"/>
    </source>
</evidence>
<sequence length="2147" mass="225587">MKKRLLMLLAAFMAVTSVGWVRADNTVYYTIGSAPGGTGTQGAPITGTSLETLLTAVNANTTADSIVINLPDGEYTVTSGTSFLITKPGVSIIGTDSNKVVIKSPFDIILSQKGNISFASLQIAATTSVGRGLVDIKSSNTTVSFRETKLNIEGAGTADGGPTVCFGIVSQIDVDNNTVNFIDSHMYMSKGYERGLCFRDGAGHTLNMENSKINGPSGGSGYPYVIGIGAWPGATSETKPITYNIKNSIVDVNYYAVFTNNQTNIPIIVNIDKSDITGWSSLYVRGDGVSDASFKHLITIKESTMTGRSFMNGPSDGFGSLVFEVCPDVDLSIDTKSKIIAKHLNPQQVPAIKMDLMDIRKSKMNIDFVANGNSKCLMQAFNTAYTPIAFNKKSDSNVTINHIENVEILDGNNQSYIELYSSNGSFDNAVADVTSLLSVIEDGDKAVFPEGTFELPEILQMDKSITIEGAGTDKTIIKGHIEVASKENTTTTLTANNLTLIGNNNSAKHGVIGMIGKGKDIVKLTNCKIDAIKNITAQTAAVGVRMESVGAELTMKDTDIDAYYYGLGVRNKEQKVDITNGTVKGWAAIMTSAGGLETGNGTLASTGTTIDIKKAVLKSATVSNEDYGVVVLQEKYNGVTLMIEGSTLEATDENKDSKEIGVKALSALDIRSYGNKVTVKNSTLSSLYGENYIPLKDDTLHAAVVNLGWYGSNDQSTPADNIIEIIGSQLKEKPGESLVYSYREKAEKAYDKLTINGTDYDPASGLICYGKQDLQSKIDNAITNETILLPVGKYELSKQLNITAAVTLQGTITDKDSTIFVAASNWTGSDGSSKHLIHIPSNGVTLKNIVVDGSQSPAGGTGSGINVYTATGVTLDNVISRNNKAAGLIVNGSKVTATNFRTSGNAWYGVNVDKGQDVTSEPVFTIGSGCNFAEAVAIVSDKKDAPASYVVGNGWFKTTKGEASVWINGATTGLNFAITSVPSSVIYGQANLPLLTNVDSAYIKAGKVKITIDNEAVAKISKDSLQILKPGKVNLTLAVGDTTVVQPLEVLKKTLTITGITATTRDYNGSDEVTLVTDKMEVNGLVGDHTAKNVITAPTKGTALSANAGVQPVTVTAALQGDYGDYYELADITGVMDTIKKVKLTYKTATPSAVDFGNVSTTFTAALADGTAFVNGEGASVLGGTLQFDCPATNTSLAGKYPVMPYGYTSNNYEISYKADSLQVNAVKPVAEITSVTVNGVGDKASISVFGRILSNGGTPTAQLEATVTPKINGSGSGTTVKVAKDGTFKVENIGLTAETYTVELTVAASGSLVSEVVTSGEVDLKAALQNVNFTSVPARMTYGSTAGIAAASTEADAKLVYSITTGDAIKFNSDSTEVEAVKAGEATVTITATKSEYVTAIAKQTIKVEPKLVTVKAVAKDKVYDGKLDAEVSFTAEGILEKDASVTLTATGVTGTFTDKNASESAKTVILKGECKLNNDNGNYVLVQPANPTAKISKAKITAISASDVQRSYKTTSLSYKLNVEGLVNGELISTPGLYTGTISVQEASGKYAIVMNGVTFRNYDYTGVTPAGGDVNIIKGVPTVVTYNKGDSKGAAGMVVDNGGWENLGTPDIVDATESGKVYAKLEYPEGTVTGNIIIKEKQAPPVTIDLKDVPSVSSYSRRALNTKAVGSGLSYNEEKALTIAVDGGYSYTVESTTPSVLTVYKKEDTGPYYVKGTGVGTGAILIKVGDAVVSKTIDVAPAILNVAVSGQNKEYDGTTTANIALQLDAAEGASLDLEGVSFNYASKDAGSRNILPSKDIILKGNNADNYQLKAMSLNGEISKRTLTVTSQVSKYYDGTNAIDLTDYSATGLLTEEAAPIIKATFTDDANVGLNKNINLELKGNNGNYTLKDNTSKGNISKSTLEATLPDKATDATNLKNNITYVVRESGETVKANAGINQYVEVTGSNPFSVKATDNDNCVIIVNNAAVTKSDPVTPPSGGGDEGDETVTITLDATIKTLSRTEEFVLKATVSPSDKTVTWSSSDPTIASVTANGNSATVKALKVGTATITAKIGDVTATCEVTVDFATGLEEALANTQVYAKQGSIYVNPIQPLQLTIVNMLGKTVYNARISSYAQIPVTNGIYIVKLTNAGNTIVTKVNVY</sequence>
<dbReference type="Proteomes" id="UP000629596">
    <property type="component" value="Unassembled WGS sequence"/>
</dbReference>
<dbReference type="Pfam" id="PF18657">
    <property type="entry name" value="YDG"/>
    <property type="match status" value="3"/>
</dbReference>